<name>A0A8J7GF84_9ACTN</name>
<evidence type="ECO:0000313" key="2">
    <source>
        <dbReference type="Proteomes" id="UP000622552"/>
    </source>
</evidence>
<accession>A0A8J7GF84</accession>
<dbReference type="RefSeq" id="WP_233472893.1">
    <property type="nucleotide sequence ID" value="NZ_BONS01000008.1"/>
</dbReference>
<reference evidence="1" key="1">
    <citation type="submission" date="2020-11" db="EMBL/GenBank/DDBJ databases">
        <title>Sequencing the genomes of 1000 actinobacteria strains.</title>
        <authorList>
            <person name="Klenk H.-P."/>
        </authorList>
    </citation>
    <scope>NUCLEOTIDE SEQUENCE</scope>
    <source>
        <strain evidence="1">DSM 45356</strain>
    </source>
</reference>
<gene>
    <name evidence="1" type="ORF">IW245_005757</name>
</gene>
<keyword evidence="2" id="KW-1185">Reference proteome</keyword>
<dbReference type="EMBL" id="JADOUF010000001">
    <property type="protein sequence ID" value="MBG6139563.1"/>
    <property type="molecule type" value="Genomic_DNA"/>
</dbReference>
<comment type="caution">
    <text evidence="1">The sequence shown here is derived from an EMBL/GenBank/DDBJ whole genome shotgun (WGS) entry which is preliminary data.</text>
</comment>
<proteinExistence type="predicted"/>
<evidence type="ECO:0000313" key="1">
    <source>
        <dbReference type="EMBL" id="MBG6139563.1"/>
    </source>
</evidence>
<dbReference type="Proteomes" id="UP000622552">
    <property type="component" value="Unassembled WGS sequence"/>
</dbReference>
<protein>
    <submittedName>
        <fullName evidence="1">Uncharacterized protein</fullName>
    </submittedName>
</protein>
<organism evidence="1 2">
    <name type="scientific">Longispora fulva</name>
    <dbReference type="NCBI Taxonomy" id="619741"/>
    <lineage>
        <taxon>Bacteria</taxon>
        <taxon>Bacillati</taxon>
        <taxon>Actinomycetota</taxon>
        <taxon>Actinomycetes</taxon>
        <taxon>Micromonosporales</taxon>
        <taxon>Micromonosporaceae</taxon>
        <taxon>Longispora</taxon>
    </lineage>
</organism>
<sequence>MLPAAAESGIRSIVLTMHMPAFRRCIDHDDTVFLVTGCQRPEVSLTREYLLLLTRQRLVVTRQSRLTGRVQVHLDAPLSDLDDVVWRTNERGSAVEFAVTTGDTRHRFFINRGRSRQLWRVNAQFSGLFAPVPITV</sequence>
<dbReference type="AlphaFoldDB" id="A0A8J7GF84"/>